<evidence type="ECO:0008006" key="3">
    <source>
        <dbReference type="Google" id="ProtNLM"/>
    </source>
</evidence>
<dbReference type="PANTHER" id="PTHR11439">
    <property type="entry name" value="GAG-POL-RELATED RETROTRANSPOSON"/>
    <property type="match status" value="1"/>
</dbReference>
<proteinExistence type="predicted"/>
<feature type="non-terminal residue" evidence="1">
    <location>
        <position position="1"/>
    </location>
</feature>
<protein>
    <recommendedName>
        <fullName evidence="3">Retrovirus-related Pol polyprotein from transposon TNT 1-94</fullName>
    </recommendedName>
</protein>
<name>A0AA38C675_TAXCH</name>
<comment type="caution">
    <text evidence="1">The sequence shown here is derived from an EMBL/GenBank/DDBJ whole genome shotgun (WGS) entry which is preliminary data.</text>
</comment>
<gene>
    <name evidence="1" type="ORF">KI387_041546</name>
</gene>
<sequence>SDMAGDVDSRRSTTGYIYTVGGTAVSWISRLQKLVALSTTKVEYVAATEASKEMIWLQQLLEELGHKEEECTVA</sequence>
<dbReference type="Proteomes" id="UP000824469">
    <property type="component" value="Unassembled WGS sequence"/>
</dbReference>
<evidence type="ECO:0000313" key="2">
    <source>
        <dbReference type="Proteomes" id="UP000824469"/>
    </source>
</evidence>
<dbReference type="PANTHER" id="PTHR11439:SF467">
    <property type="entry name" value="INTEGRASE CATALYTIC DOMAIN-CONTAINING PROTEIN"/>
    <property type="match status" value="1"/>
</dbReference>
<dbReference type="CDD" id="cd09272">
    <property type="entry name" value="RNase_HI_RT_Ty1"/>
    <property type="match status" value="1"/>
</dbReference>
<evidence type="ECO:0000313" key="1">
    <source>
        <dbReference type="EMBL" id="KAH9293251.1"/>
    </source>
</evidence>
<dbReference type="AlphaFoldDB" id="A0AA38C675"/>
<keyword evidence="2" id="KW-1185">Reference proteome</keyword>
<accession>A0AA38C675</accession>
<dbReference type="EMBL" id="JAHRHJ020001402">
    <property type="protein sequence ID" value="KAH9293251.1"/>
    <property type="molecule type" value="Genomic_DNA"/>
</dbReference>
<reference evidence="1 2" key="1">
    <citation type="journal article" date="2021" name="Nat. Plants">
        <title>The Taxus genome provides insights into paclitaxel biosynthesis.</title>
        <authorList>
            <person name="Xiong X."/>
            <person name="Gou J."/>
            <person name="Liao Q."/>
            <person name="Li Y."/>
            <person name="Zhou Q."/>
            <person name="Bi G."/>
            <person name="Li C."/>
            <person name="Du R."/>
            <person name="Wang X."/>
            <person name="Sun T."/>
            <person name="Guo L."/>
            <person name="Liang H."/>
            <person name="Lu P."/>
            <person name="Wu Y."/>
            <person name="Zhang Z."/>
            <person name="Ro D.K."/>
            <person name="Shang Y."/>
            <person name="Huang S."/>
            <person name="Yan J."/>
        </authorList>
    </citation>
    <scope>NUCLEOTIDE SEQUENCE [LARGE SCALE GENOMIC DNA]</scope>
    <source>
        <strain evidence="1">Ta-2019</strain>
    </source>
</reference>
<organism evidence="1 2">
    <name type="scientific">Taxus chinensis</name>
    <name type="common">Chinese yew</name>
    <name type="synonym">Taxus wallichiana var. chinensis</name>
    <dbReference type="NCBI Taxonomy" id="29808"/>
    <lineage>
        <taxon>Eukaryota</taxon>
        <taxon>Viridiplantae</taxon>
        <taxon>Streptophyta</taxon>
        <taxon>Embryophyta</taxon>
        <taxon>Tracheophyta</taxon>
        <taxon>Spermatophyta</taxon>
        <taxon>Pinopsida</taxon>
        <taxon>Pinidae</taxon>
        <taxon>Conifers II</taxon>
        <taxon>Cupressales</taxon>
        <taxon>Taxaceae</taxon>
        <taxon>Taxus</taxon>
    </lineage>
</organism>